<protein>
    <submittedName>
        <fullName evidence="6">Enoyl-CoA hydratase</fullName>
    </submittedName>
</protein>
<keyword evidence="5" id="KW-0413">Isomerase</keyword>
<name>A0ABQ1J6J4_9PROT</name>
<organism evidence="6 7">
    <name type="scientific">Henriciella pelagia</name>
    <dbReference type="NCBI Taxonomy" id="1977912"/>
    <lineage>
        <taxon>Bacteria</taxon>
        <taxon>Pseudomonadati</taxon>
        <taxon>Pseudomonadota</taxon>
        <taxon>Alphaproteobacteria</taxon>
        <taxon>Hyphomonadales</taxon>
        <taxon>Hyphomonadaceae</taxon>
        <taxon>Henriciella</taxon>
    </lineage>
</organism>
<evidence type="ECO:0000256" key="5">
    <source>
        <dbReference type="ARBA" id="ARBA00023235"/>
    </source>
</evidence>
<comment type="similarity">
    <text evidence="2">Belongs to the enoyl-CoA hydratase/isomerase family.</text>
</comment>
<dbReference type="RefSeq" id="WP_084393807.1">
    <property type="nucleotide sequence ID" value="NZ_BMKF01000001.1"/>
</dbReference>
<evidence type="ECO:0000256" key="1">
    <source>
        <dbReference type="ARBA" id="ARBA00005005"/>
    </source>
</evidence>
<sequence length="272" mass="29034">MSERISVTKANGVADVKLVRSDKMNALDDTMFSALIETSEALAKDPEVRCVILSGEGRAFCAGLDMGNFGKMADGGGSGGTPSGRQPLAERTHGIANRAQQAVWGWRTLPVPVIAAAHGVALGGGFQLLLGSDIRIAHPDTKMSIMEIKWGLVPDMAGTPIMKALCRDDRLRELTYTGRIFSGAQAVDYGFVTELSDNPHADALALAETIAGKNPDAIRADKKIFNQLQDMTDAEALLLESVLQDEIIGSPNQIEAVKSELGKRTPVFTDGR</sequence>
<dbReference type="Gene3D" id="1.10.12.10">
    <property type="entry name" value="Lyase 2-enoyl-coa Hydratase, Chain A, domain 2"/>
    <property type="match status" value="1"/>
</dbReference>
<dbReference type="PANTHER" id="PTHR43149">
    <property type="entry name" value="ENOYL-COA HYDRATASE"/>
    <property type="match status" value="1"/>
</dbReference>
<proteinExistence type="inferred from homology"/>
<dbReference type="SUPFAM" id="SSF52096">
    <property type="entry name" value="ClpP/crotonase"/>
    <property type="match status" value="1"/>
</dbReference>
<keyword evidence="4" id="KW-0443">Lipid metabolism</keyword>
<evidence type="ECO:0000313" key="7">
    <source>
        <dbReference type="Proteomes" id="UP000628854"/>
    </source>
</evidence>
<gene>
    <name evidence="6" type="ORF">GCM10011503_04370</name>
</gene>
<keyword evidence="7" id="KW-1185">Reference proteome</keyword>
<dbReference type="PANTHER" id="PTHR43149:SF1">
    <property type="entry name" value="DELTA(3,5)-DELTA(2,4)-DIENOYL-COA ISOMERASE, MITOCHONDRIAL"/>
    <property type="match status" value="1"/>
</dbReference>
<dbReference type="Pfam" id="PF00378">
    <property type="entry name" value="ECH_1"/>
    <property type="match status" value="1"/>
</dbReference>
<dbReference type="InterPro" id="IPR001753">
    <property type="entry name" value="Enoyl-CoA_hydra/iso"/>
</dbReference>
<evidence type="ECO:0000256" key="4">
    <source>
        <dbReference type="ARBA" id="ARBA00023098"/>
    </source>
</evidence>
<evidence type="ECO:0000313" key="6">
    <source>
        <dbReference type="EMBL" id="GGB59064.1"/>
    </source>
</evidence>
<dbReference type="InterPro" id="IPR014748">
    <property type="entry name" value="Enoyl-CoA_hydra_C"/>
</dbReference>
<comment type="pathway">
    <text evidence="1">Lipid metabolism; fatty acid beta-oxidation.</text>
</comment>
<dbReference type="NCBIfam" id="NF005699">
    <property type="entry name" value="PRK07509.1"/>
    <property type="match status" value="1"/>
</dbReference>
<dbReference type="InterPro" id="IPR029045">
    <property type="entry name" value="ClpP/crotonase-like_dom_sf"/>
</dbReference>
<evidence type="ECO:0000256" key="3">
    <source>
        <dbReference type="ARBA" id="ARBA00022832"/>
    </source>
</evidence>
<reference evidence="7" key="1">
    <citation type="journal article" date="2019" name="Int. J. Syst. Evol. Microbiol.">
        <title>The Global Catalogue of Microorganisms (GCM) 10K type strain sequencing project: providing services to taxonomists for standard genome sequencing and annotation.</title>
        <authorList>
            <consortium name="The Broad Institute Genomics Platform"/>
            <consortium name="The Broad Institute Genome Sequencing Center for Infectious Disease"/>
            <person name="Wu L."/>
            <person name="Ma J."/>
        </authorList>
    </citation>
    <scope>NUCLEOTIDE SEQUENCE [LARGE SCALE GENOMIC DNA]</scope>
    <source>
        <strain evidence="7">CGMCC 1.15928</strain>
    </source>
</reference>
<dbReference type="Gene3D" id="3.90.226.10">
    <property type="entry name" value="2-enoyl-CoA Hydratase, Chain A, domain 1"/>
    <property type="match status" value="1"/>
</dbReference>
<accession>A0ABQ1J6J4</accession>
<dbReference type="EMBL" id="BMKF01000001">
    <property type="protein sequence ID" value="GGB59064.1"/>
    <property type="molecule type" value="Genomic_DNA"/>
</dbReference>
<dbReference type="Proteomes" id="UP000628854">
    <property type="component" value="Unassembled WGS sequence"/>
</dbReference>
<dbReference type="InterPro" id="IPR045002">
    <property type="entry name" value="Ech1-like"/>
</dbReference>
<dbReference type="CDD" id="cd06558">
    <property type="entry name" value="crotonase-like"/>
    <property type="match status" value="1"/>
</dbReference>
<evidence type="ECO:0000256" key="2">
    <source>
        <dbReference type="ARBA" id="ARBA00005254"/>
    </source>
</evidence>
<comment type="caution">
    <text evidence="6">The sequence shown here is derived from an EMBL/GenBank/DDBJ whole genome shotgun (WGS) entry which is preliminary data.</text>
</comment>
<keyword evidence="3" id="KW-0276">Fatty acid metabolism</keyword>